<accession>A0A6A6JKL8</accession>
<organism evidence="1 2">
    <name type="scientific">Westerdykella ornata</name>
    <dbReference type="NCBI Taxonomy" id="318751"/>
    <lineage>
        <taxon>Eukaryota</taxon>
        <taxon>Fungi</taxon>
        <taxon>Dikarya</taxon>
        <taxon>Ascomycota</taxon>
        <taxon>Pezizomycotina</taxon>
        <taxon>Dothideomycetes</taxon>
        <taxon>Pleosporomycetidae</taxon>
        <taxon>Pleosporales</taxon>
        <taxon>Sporormiaceae</taxon>
        <taxon>Westerdykella</taxon>
    </lineage>
</organism>
<keyword evidence="2" id="KW-1185">Reference proteome</keyword>
<protein>
    <submittedName>
        <fullName evidence="1">Uncharacterized protein</fullName>
    </submittedName>
</protein>
<dbReference type="Proteomes" id="UP000800097">
    <property type="component" value="Unassembled WGS sequence"/>
</dbReference>
<proteinExistence type="predicted"/>
<reference evidence="1" key="1">
    <citation type="journal article" date="2020" name="Stud. Mycol.">
        <title>101 Dothideomycetes genomes: a test case for predicting lifestyles and emergence of pathogens.</title>
        <authorList>
            <person name="Haridas S."/>
            <person name="Albert R."/>
            <person name="Binder M."/>
            <person name="Bloem J."/>
            <person name="Labutti K."/>
            <person name="Salamov A."/>
            <person name="Andreopoulos B."/>
            <person name="Baker S."/>
            <person name="Barry K."/>
            <person name="Bills G."/>
            <person name="Bluhm B."/>
            <person name="Cannon C."/>
            <person name="Castanera R."/>
            <person name="Culley D."/>
            <person name="Daum C."/>
            <person name="Ezra D."/>
            <person name="Gonzalez J."/>
            <person name="Henrissat B."/>
            <person name="Kuo A."/>
            <person name="Liang C."/>
            <person name="Lipzen A."/>
            <person name="Lutzoni F."/>
            <person name="Magnuson J."/>
            <person name="Mondo S."/>
            <person name="Nolan M."/>
            <person name="Ohm R."/>
            <person name="Pangilinan J."/>
            <person name="Park H.-J."/>
            <person name="Ramirez L."/>
            <person name="Alfaro M."/>
            <person name="Sun H."/>
            <person name="Tritt A."/>
            <person name="Yoshinaga Y."/>
            <person name="Zwiers L.-H."/>
            <person name="Turgeon B."/>
            <person name="Goodwin S."/>
            <person name="Spatafora J."/>
            <person name="Crous P."/>
            <person name="Grigoriev I."/>
        </authorList>
    </citation>
    <scope>NUCLEOTIDE SEQUENCE</scope>
    <source>
        <strain evidence="1">CBS 379.55</strain>
    </source>
</reference>
<evidence type="ECO:0000313" key="1">
    <source>
        <dbReference type="EMBL" id="KAF2276775.1"/>
    </source>
</evidence>
<name>A0A6A6JKL8_WESOR</name>
<dbReference type="RefSeq" id="XP_033654314.1">
    <property type="nucleotide sequence ID" value="XM_033800881.1"/>
</dbReference>
<dbReference type="EMBL" id="ML986492">
    <property type="protein sequence ID" value="KAF2276775.1"/>
    <property type="molecule type" value="Genomic_DNA"/>
</dbReference>
<dbReference type="AlphaFoldDB" id="A0A6A6JKL8"/>
<dbReference type="GeneID" id="54554056"/>
<sequence>MFKHEPTEDYTQEQSEDLQQSLDRCINCFLEQLAAWEHGTGHRPIMLPQQILDNLPLRSDLKPTALEMHRALARYHAEAARRLTQEVDSSNTINSVTTTYSHAPALQQPARVRVAHFASEPMENGQIGSNTDLEETVNHAGPPSTRIGGSNSSLELTLSDLTDSIKRLNEFFNRRANL</sequence>
<evidence type="ECO:0000313" key="2">
    <source>
        <dbReference type="Proteomes" id="UP000800097"/>
    </source>
</evidence>
<gene>
    <name evidence="1" type="ORF">EI97DRAFT_458113</name>
</gene>